<dbReference type="AlphaFoldDB" id="A0A835ZKS3"/>
<evidence type="ECO:0000256" key="1">
    <source>
        <dbReference type="SAM" id="Phobius"/>
    </source>
</evidence>
<name>A0A835ZKS3_SHEEP</name>
<keyword evidence="1" id="KW-0472">Membrane</keyword>
<dbReference type="Proteomes" id="UP000664991">
    <property type="component" value="Unassembled WGS sequence"/>
</dbReference>
<accession>A0A835ZKS3</accession>
<gene>
    <name evidence="2" type="ORF">JEQ12_020280</name>
</gene>
<evidence type="ECO:0000313" key="3">
    <source>
        <dbReference type="Proteomes" id="UP000664991"/>
    </source>
</evidence>
<keyword evidence="1" id="KW-0812">Transmembrane</keyword>
<dbReference type="EMBL" id="JAEMGP010000027">
    <property type="protein sequence ID" value="KAG5193919.1"/>
    <property type="molecule type" value="Genomic_DNA"/>
</dbReference>
<organism evidence="2 3">
    <name type="scientific">Ovis aries</name>
    <name type="common">Sheep</name>
    <dbReference type="NCBI Taxonomy" id="9940"/>
    <lineage>
        <taxon>Eukaryota</taxon>
        <taxon>Metazoa</taxon>
        <taxon>Chordata</taxon>
        <taxon>Craniata</taxon>
        <taxon>Vertebrata</taxon>
        <taxon>Euteleostomi</taxon>
        <taxon>Mammalia</taxon>
        <taxon>Eutheria</taxon>
        <taxon>Laurasiatheria</taxon>
        <taxon>Artiodactyla</taxon>
        <taxon>Ruminantia</taxon>
        <taxon>Pecora</taxon>
        <taxon>Bovidae</taxon>
        <taxon>Caprinae</taxon>
        <taxon>Ovis</taxon>
    </lineage>
</organism>
<keyword evidence="1" id="KW-1133">Transmembrane helix</keyword>
<evidence type="ECO:0000313" key="2">
    <source>
        <dbReference type="EMBL" id="KAG5193919.1"/>
    </source>
</evidence>
<sequence length="185" mass="20394">MYATMSPISELCEDPLEVSHSPGGSELSLQELQRAGEGQEKLHWVRTGRPASRTLSFHPVQIYSHRGLAAATGHGNSVIRNHVMCGMVAPGSSVNMLCNIETDIACAFQYNRLSFVCLIYLLFIPLFFELTKATMQVVFPYMFPSRPAFVRFAEGLEGSGTQRVVMKMKQIRKFSVLGVGSGKCG</sequence>
<reference evidence="2 3" key="1">
    <citation type="submission" date="2020-12" db="EMBL/GenBank/DDBJ databases">
        <title>De novo assembly of Tibetan sheep genome.</title>
        <authorList>
            <person name="Li X."/>
        </authorList>
    </citation>
    <scope>NUCLEOTIDE SEQUENCE [LARGE SCALE GENOMIC DNA]</scope>
    <source>
        <tissue evidence="2">Heart</tissue>
    </source>
</reference>
<proteinExistence type="predicted"/>
<feature type="transmembrane region" description="Helical" evidence="1">
    <location>
        <begin position="110"/>
        <end position="128"/>
    </location>
</feature>
<protein>
    <submittedName>
        <fullName evidence="2">Uncharacterized protein</fullName>
    </submittedName>
</protein>
<comment type="caution">
    <text evidence="2">The sequence shown here is derived from an EMBL/GenBank/DDBJ whole genome shotgun (WGS) entry which is preliminary data.</text>
</comment>